<dbReference type="SUPFAM" id="SSF53807">
    <property type="entry name" value="Helical backbone' metal receptor"/>
    <property type="match status" value="1"/>
</dbReference>
<feature type="compositionally biased region" description="Pro residues" evidence="15">
    <location>
        <begin position="316"/>
        <end position="331"/>
    </location>
</feature>
<dbReference type="InterPro" id="IPR011009">
    <property type="entry name" value="Kinase-like_dom_sf"/>
</dbReference>
<evidence type="ECO:0000256" key="1">
    <source>
        <dbReference type="ARBA" id="ARBA00004162"/>
    </source>
</evidence>
<reference evidence="19 20" key="1">
    <citation type="journal article" date="2017" name="Genome Biol. Evol.">
        <title>Population Structure and Local Adaptation of MAC Lung Disease Agent Mycobacterium avium subsp. hominissuis.</title>
        <authorList>
            <person name="Yano H."/>
            <person name="Iwamoto T."/>
            <person name="Nishiuchi Y."/>
            <person name="Nakajima C."/>
            <person name="Starkova D.A."/>
            <person name="Mokrousov I."/>
            <person name="Narvskaya O."/>
            <person name="Yoshida S."/>
            <person name="Arikawa K."/>
            <person name="Nakanishi N."/>
            <person name="Osaki K."/>
            <person name="Nakagawa I."/>
            <person name="Ato M."/>
            <person name="Suzuki Y."/>
            <person name="Maruyama F."/>
        </authorList>
    </citation>
    <scope>NUCLEOTIDE SEQUENCE [LARGE SCALE GENOMIC DNA]</scope>
    <source>
        <strain evidence="19 20">OCU466</strain>
    </source>
</reference>
<keyword evidence="5" id="KW-0597">Phosphoprotein</keyword>
<evidence type="ECO:0000256" key="2">
    <source>
        <dbReference type="ARBA" id="ARBA00012513"/>
    </source>
</evidence>
<organism evidence="19 20">
    <name type="scientific">Mycobacterium avium subsp. hominissuis</name>
    <dbReference type="NCBI Taxonomy" id="439334"/>
    <lineage>
        <taxon>Bacteria</taxon>
        <taxon>Bacillati</taxon>
        <taxon>Actinomycetota</taxon>
        <taxon>Actinomycetes</taxon>
        <taxon>Mycobacteriales</taxon>
        <taxon>Mycobacteriaceae</taxon>
        <taxon>Mycobacterium</taxon>
        <taxon>Mycobacterium avium complex (MAC)</taxon>
    </lineage>
</organism>
<comment type="subcellular location">
    <subcellularLocation>
        <location evidence="1">Cell membrane</location>
        <topology evidence="1">Single-pass membrane protein</topology>
    </subcellularLocation>
</comment>
<comment type="caution">
    <text evidence="19">The sequence shown here is derived from an EMBL/GenBank/DDBJ whole genome shotgun (WGS) entry which is preliminary data.</text>
</comment>
<evidence type="ECO:0000256" key="8">
    <source>
        <dbReference type="ARBA" id="ARBA00022741"/>
    </source>
</evidence>
<keyword evidence="9 19" id="KW-0418">Kinase</keyword>
<accession>A0A2A3LCN9</accession>
<evidence type="ECO:0000256" key="5">
    <source>
        <dbReference type="ARBA" id="ARBA00022553"/>
    </source>
</evidence>
<gene>
    <name evidence="19" type="ORF">XV03_04445</name>
</gene>
<evidence type="ECO:0000256" key="12">
    <source>
        <dbReference type="ARBA" id="ARBA00023136"/>
    </source>
</evidence>
<evidence type="ECO:0000256" key="4">
    <source>
        <dbReference type="ARBA" id="ARBA00022527"/>
    </source>
</evidence>
<dbReference type="InterPro" id="IPR000719">
    <property type="entry name" value="Prot_kinase_dom"/>
</dbReference>
<comment type="catalytic activity">
    <reaction evidence="13">
        <text>L-threonyl-[protein] + ATP = O-phospho-L-threonyl-[protein] + ADP + H(+)</text>
        <dbReference type="Rhea" id="RHEA:46608"/>
        <dbReference type="Rhea" id="RHEA-COMP:11060"/>
        <dbReference type="Rhea" id="RHEA-COMP:11605"/>
        <dbReference type="ChEBI" id="CHEBI:15378"/>
        <dbReference type="ChEBI" id="CHEBI:30013"/>
        <dbReference type="ChEBI" id="CHEBI:30616"/>
        <dbReference type="ChEBI" id="CHEBI:61977"/>
        <dbReference type="ChEBI" id="CHEBI:456216"/>
        <dbReference type="EC" id="2.7.11.1"/>
    </reaction>
</comment>
<keyword evidence="4" id="KW-0723">Serine/threonine-protein kinase</keyword>
<dbReference type="SUPFAM" id="SSF56112">
    <property type="entry name" value="Protein kinase-like (PK-like)"/>
    <property type="match status" value="1"/>
</dbReference>
<evidence type="ECO:0000259" key="18">
    <source>
        <dbReference type="PROSITE" id="PS50983"/>
    </source>
</evidence>
<dbReference type="Proteomes" id="UP000218842">
    <property type="component" value="Unassembled WGS sequence"/>
</dbReference>
<dbReference type="PANTHER" id="PTHR43289:SF6">
    <property type="entry name" value="SERINE_THREONINE-PROTEIN KINASE NEKL-3"/>
    <property type="match status" value="1"/>
</dbReference>
<evidence type="ECO:0000259" key="17">
    <source>
        <dbReference type="PROSITE" id="PS50011"/>
    </source>
</evidence>
<dbReference type="FunFam" id="1.10.510.10:FF:000021">
    <property type="entry name" value="Serine/threonine protein kinase"/>
    <property type="match status" value="1"/>
</dbReference>
<sequence length="677" mass="71340">MPLSAGTIVAGYRIERVLGSGGMGVVYLARHRTLPRSDALKILSAELSVDAEFRARFTREADLAATLNHPNIVTIYDRGETEEGQLWIAMEFVDGAAANSEITAAQMTSARAVHITTEVAKALDYAHSRHLLHRDIKPGNFLLSGPAGDQERVKLADFGIARALDDATNLTATGSLLFTAAYAAPEAVQGAEVDHRADVYALGCSLFRLLTGRTPYAEFSNMSAMLMAHVMQPIPRATAIAPNLPPAIDDVIVHALAKNPDERYQSAGALAAAAGAALRGHPPTAPPPEVTRDWSTPAPAYPHQLLHPPAATGPTVPTPARAPGPPPPPRFFDPQLRGPTLPPSPPPVTQTGRRRGRRRRALILGALSLVAIVAVAAVLTVSLLGHRGAELPPYQAQSLDGKYGTVQLDHRPQSIAALGPGDPDAVLSLGVQPVAIGGLAGKLPSWLQDMVHSSPPVLAIPDPVAVAAAKPDLIIDTGDVDKATYDKLSAIAPTLTRTPDDSAQPWTWQTQLSWIAKALGRDATAKTLIDTASAQQTKIRSDHPAFTGKTITVVNYSDTAGTVAARESPPTSYLEGIGFAYNTHYDRNTGAPPDTPVDLTRNPAYLVTSTDVVIVARTDKDAGGGGFHGLPVIFSAYSGVLVIIDDPATITALQTGGPAATKFLNTTLVNTLADQIH</sequence>
<dbReference type="GO" id="GO:0005524">
    <property type="term" value="F:ATP binding"/>
    <property type="evidence" value="ECO:0007669"/>
    <property type="project" value="UniProtKB-KW"/>
</dbReference>
<dbReference type="PROSITE" id="PS00108">
    <property type="entry name" value="PROTEIN_KINASE_ST"/>
    <property type="match status" value="1"/>
</dbReference>
<dbReference type="Gene3D" id="1.10.510.10">
    <property type="entry name" value="Transferase(Phosphotransferase) domain 1"/>
    <property type="match status" value="1"/>
</dbReference>
<evidence type="ECO:0000256" key="3">
    <source>
        <dbReference type="ARBA" id="ARBA00022475"/>
    </source>
</evidence>
<keyword evidence="8" id="KW-0547">Nucleotide-binding</keyword>
<keyword evidence="10" id="KW-0067">ATP-binding</keyword>
<evidence type="ECO:0000313" key="20">
    <source>
        <dbReference type="Proteomes" id="UP000218842"/>
    </source>
</evidence>
<keyword evidence="11 16" id="KW-1133">Transmembrane helix</keyword>
<dbReference type="Pfam" id="PF00069">
    <property type="entry name" value="Pkinase"/>
    <property type="match status" value="1"/>
</dbReference>
<evidence type="ECO:0000313" key="19">
    <source>
        <dbReference type="EMBL" id="PBJ38732.1"/>
    </source>
</evidence>
<keyword evidence="6" id="KW-0808">Transferase</keyword>
<dbReference type="GO" id="GO:0045717">
    <property type="term" value="P:negative regulation of fatty acid biosynthetic process"/>
    <property type="evidence" value="ECO:0007669"/>
    <property type="project" value="UniProtKB-ARBA"/>
</dbReference>
<evidence type="ECO:0000256" key="10">
    <source>
        <dbReference type="ARBA" id="ARBA00022840"/>
    </source>
</evidence>
<dbReference type="RefSeq" id="WP_084046932.1">
    <property type="nucleotide sequence ID" value="NZ_BDOA01000036.1"/>
</dbReference>
<protein>
    <recommendedName>
        <fullName evidence="2">non-specific serine/threonine protein kinase</fullName>
        <ecNumber evidence="2">2.7.11.1</ecNumber>
    </recommendedName>
</protein>
<dbReference type="Pfam" id="PF01497">
    <property type="entry name" value="Peripla_BP_2"/>
    <property type="match status" value="1"/>
</dbReference>
<evidence type="ECO:0000256" key="14">
    <source>
        <dbReference type="ARBA" id="ARBA00048679"/>
    </source>
</evidence>
<keyword evidence="7 16" id="KW-0812">Transmembrane</keyword>
<dbReference type="PANTHER" id="PTHR43289">
    <property type="entry name" value="MITOGEN-ACTIVATED PROTEIN KINASE KINASE KINASE 20-RELATED"/>
    <property type="match status" value="1"/>
</dbReference>
<dbReference type="GO" id="GO:0005886">
    <property type="term" value="C:plasma membrane"/>
    <property type="evidence" value="ECO:0007669"/>
    <property type="project" value="UniProtKB-SubCell"/>
</dbReference>
<dbReference type="PROSITE" id="PS50983">
    <property type="entry name" value="FE_B12_PBP"/>
    <property type="match status" value="1"/>
</dbReference>
<dbReference type="EMBL" id="LBGZ01000036">
    <property type="protein sequence ID" value="PBJ38732.1"/>
    <property type="molecule type" value="Genomic_DNA"/>
</dbReference>
<evidence type="ECO:0000256" key="13">
    <source>
        <dbReference type="ARBA" id="ARBA00047899"/>
    </source>
</evidence>
<feature type="domain" description="Protein kinase" evidence="17">
    <location>
        <begin position="12"/>
        <end position="284"/>
    </location>
</feature>
<evidence type="ECO:0000256" key="11">
    <source>
        <dbReference type="ARBA" id="ARBA00022989"/>
    </source>
</evidence>
<evidence type="ECO:0000256" key="15">
    <source>
        <dbReference type="SAM" id="MobiDB-lite"/>
    </source>
</evidence>
<evidence type="ECO:0000256" key="6">
    <source>
        <dbReference type="ARBA" id="ARBA00022679"/>
    </source>
</evidence>
<evidence type="ECO:0000256" key="7">
    <source>
        <dbReference type="ARBA" id="ARBA00022692"/>
    </source>
</evidence>
<dbReference type="EC" id="2.7.11.1" evidence="2"/>
<dbReference type="PROSITE" id="PS50011">
    <property type="entry name" value="PROTEIN_KINASE_DOM"/>
    <property type="match status" value="1"/>
</dbReference>
<comment type="catalytic activity">
    <reaction evidence="14">
        <text>L-seryl-[protein] + ATP = O-phospho-L-seryl-[protein] + ADP + H(+)</text>
        <dbReference type="Rhea" id="RHEA:17989"/>
        <dbReference type="Rhea" id="RHEA-COMP:9863"/>
        <dbReference type="Rhea" id="RHEA-COMP:11604"/>
        <dbReference type="ChEBI" id="CHEBI:15378"/>
        <dbReference type="ChEBI" id="CHEBI:29999"/>
        <dbReference type="ChEBI" id="CHEBI:30616"/>
        <dbReference type="ChEBI" id="CHEBI:83421"/>
        <dbReference type="ChEBI" id="CHEBI:456216"/>
        <dbReference type="EC" id="2.7.11.1"/>
    </reaction>
</comment>
<keyword evidence="12 16" id="KW-0472">Membrane</keyword>
<dbReference type="Gene3D" id="3.40.50.1980">
    <property type="entry name" value="Nitrogenase molybdenum iron protein domain"/>
    <property type="match status" value="2"/>
</dbReference>
<feature type="domain" description="Fe/B12 periplasmic-binding" evidence="18">
    <location>
        <begin position="414"/>
        <end position="677"/>
    </location>
</feature>
<name>A0A2A3LCN9_MYCAV</name>
<evidence type="ECO:0000256" key="16">
    <source>
        <dbReference type="SAM" id="Phobius"/>
    </source>
</evidence>
<dbReference type="Gene3D" id="3.30.200.20">
    <property type="entry name" value="Phosphorylase Kinase, domain 1"/>
    <property type="match status" value="1"/>
</dbReference>
<dbReference type="InterPro" id="IPR002491">
    <property type="entry name" value="ABC_transptr_periplasmic_BD"/>
</dbReference>
<dbReference type="FunFam" id="3.30.200.20:FF:000035">
    <property type="entry name" value="Serine/threonine protein kinase Stk1"/>
    <property type="match status" value="1"/>
</dbReference>
<dbReference type="InterPro" id="IPR008271">
    <property type="entry name" value="Ser/Thr_kinase_AS"/>
</dbReference>
<dbReference type="AlphaFoldDB" id="A0A2A3LCN9"/>
<dbReference type="SMART" id="SM00220">
    <property type="entry name" value="S_TKc"/>
    <property type="match status" value="1"/>
</dbReference>
<dbReference type="GO" id="GO:0004674">
    <property type="term" value="F:protein serine/threonine kinase activity"/>
    <property type="evidence" value="ECO:0007669"/>
    <property type="project" value="UniProtKB-KW"/>
</dbReference>
<keyword evidence="3" id="KW-1003">Cell membrane</keyword>
<feature type="region of interest" description="Disordered" evidence="15">
    <location>
        <begin position="279"/>
        <end position="356"/>
    </location>
</feature>
<dbReference type="CDD" id="cd14014">
    <property type="entry name" value="STKc_PknB_like"/>
    <property type="match status" value="1"/>
</dbReference>
<proteinExistence type="predicted"/>
<feature type="transmembrane region" description="Helical" evidence="16">
    <location>
        <begin position="361"/>
        <end position="385"/>
    </location>
</feature>
<evidence type="ECO:0000256" key="9">
    <source>
        <dbReference type="ARBA" id="ARBA00022777"/>
    </source>
</evidence>